<comment type="caution">
    <text evidence="2">The sequence shown here is derived from an EMBL/GenBank/DDBJ whole genome shotgun (WGS) entry which is preliminary data.</text>
</comment>
<reference evidence="2 3" key="1">
    <citation type="submission" date="2024-01" db="EMBL/GenBank/DDBJ databases">
        <title>The complete chloroplast genome sequence of Lithospermum erythrorhizon: insights into the phylogenetic relationship among Boraginaceae species and the maternal lineages of purple gromwells.</title>
        <authorList>
            <person name="Okada T."/>
            <person name="Watanabe K."/>
        </authorList>
    </citation>
    <scope>NUCLEOTIDE SEQUENCE [LARGE SCALE GENOMIC DNA]</scope>
</reference>
<dbReference type="AlphaFoldDB" id="A0AAV3Q1G6"/>
<protein>
    <submittedName>
        <fullName evidence="2">Uncharacterized protein</fullName>
    </submittedName>
</protein>
<keyword evidence="1" id="KW-0472">Membrane</keyword>
<gene>
    <name evidence="2" type="ORF">LIER_13648</name>
</gene>
<keyword evidence="3" id="KW-1185">Reference proteome</keyword>
<sequence>MDLAHINRNALRVGYLVSAAGSVCGSVFLMLALVNVVQIKLGTLGCGSAQTYGAVVPLVTLVPAGLLIYVGFVLYAFTH</sequence>
<dbReference type="PANTHER" id="PTHR33430:SF7">
    <property type="entry name" value="OS07G0240400 PROTEIN"/>
    <property type="match status" value="1"/>
</dbReference>
<evidence type="ECO:0000313" key="2">
    <source>
        <dbReference type="EMBL" id="GAA0156072.1"/>
    </source>
</evidence>
<feature type="transmembrane region" description="Helical" evidence="1">
    <location>
        <begin position="54"/>
        <end position="77"/>
    </location>
</feature>
<name>A0AAV3Q1G6_LITER</name>
<accession>A0AAV3Q1G6</accession>
<evidence type="ECO:0000256" key="1">
    <source>
        <dbReference type="SAM" id="Phobius"/>
    </source>
</evidence>
<organism evidence="2 3">
    <name type="scientific">Lithospermum erythrorhizon</name>
    <name type="common">Purple gromwell</name>
    <name type="synonym">Lithospermum officinale var. erythrorhizon</name>
    <dbReference type="NCBI Taxonomy" id="34254"/>
    <lineage>
        <taxon>Eukaryota</taxon>
        <taxon>Viridiplantae</taxon>
        <taxon>Streptophyta</taxon>
        <taxon>Embryophyta</taxon>
        <taxon>Tracheophyta</taxon>
        <taxon>Spermatophyta</taxon>
        <taxon>Magnoliopsida</taxon>
        <taxon>eudicotyledons</taxon>
        <taxon>Gunneridae</taxon>
        <taxon>Pentapetalae</taxon>
        <taxon>asterids</taxon>
        <taxon>lamiids</taxon>
        <taxon>Boraginales</taxon>
        <taxon>Boraginaceae</taxon>
        <taxon>Boraginoideae</taxon>
        <taxon>Lithospermeae</taxon>
        <taxon>Lithospermum</taxon>
    </lineage>
</organism>
<dbReference type="PANTHER" id="PTHR33430">
    <property type="entry name" value="MATERNAL EFFECT EMBRYO ARREST PROTEIN"/>
    <property type="match status" value="1"/>
</dbReference>
<dbReference type="EMBL" id="BAABME010002779">
    <property type="protein sequence ID" value="GAA0156072.1"/>
    <property type="molecule type" value="Genomic_DNA"/>
</dbReference>
<dbReference type="Proteomes" id="UP001454036">
    <property type="component" value="Unassembled WGS sequence"/>
</dbReference>
<keyword evidence="1" id="KW-1133">Transmembrane helix</keyword>
<evidence type="ECO:0000313" key="3">
    <source>
        <dbReference type="Proteomes" id="UP001454036"/>
    </source>
</evidence>
<keyword evidence="1" id="KW-0812">Transmembrane</keyword>
<proteinExistence type="predicted"/>
<feature type="transmembrane region" description="Helical" evidence="1">
    <location>
        <begin position="12"/>
        <end position="34"/>
    </location>
</feature>